<gene>
    <name evidence="2" type="ORF">PBRASI_LOCUS4952</name>
</gene>
<evidence type="ECO:0000256" key="1">
    <source>
        <dbReference type="SAM" id="Coils"/>
    </source>
</evidence>
<reference evidence="2" key="1">
    <citation type="submission" date="2021-06" db="EMBL/GenBank/DDBJ databases">
        <authorList>
            <person name="Kallberg Y."/>
            <person name="Tangrot J."/>
            <person name="Rosling A."/>
        </authorList>
    </citation>
    <scope>NUCLEOTIDE SEQUENCE</scope>
    <source>
        <strain evidence="2">BR232B</strain>
    </source>
</reference>
<comment type="caution">
    <text evidence="2">The sequence shown here is derived from an EMBL/GenBank/DDBJ whole genome shotgun (WGS) entry which is preliminary data.</text>
</comment>
<name>A0A9N9AXH8_9GLOM</name>
<sequence>KLKENAPILAINVLDRAHSRAPIVKQLGNEFQEAHFYDQVLEQKLHSLQDELTHTREEMSRLLAEISSQCYETHLQSFDNRLRVMEDKGCEPYPFELDASDVETSVDIVEARIQYLGLSKRERQEYREFEAVIEERDKYKKEAEDIWQIVKGLKEKLMDKIEQVEYLQGRQLYYANQEAQG</sequence>
<protein>
    <submittedName>
        <fullName evidence="2">2884_t:CDS:1</fullName>
    </submittedName>
</protein>
<dbReference type="EMBL" id="CAJVPI010000542">
    <property type="protein sequence ID" value="CAG8548366.1"/>
    <property type="molecule type" value="Genomic_DNA"/>
</dbReference>
<feature type="non-terminal residue" evidence="2">
    <location>
        <position position="1"/>
    </location>
</feature>
<proteinExistence type="predicted"/>
<dbReference type="Proteomes" id="UP000789739">
    <property type="component" value="Unassembled WGS sequence"/>
</dbReference>
<keyword evidence="3" id="KW-1185">Reference proteome</keyword>
<feature type="coiled-coil region" evidence="1">
    <location>
        <begin position="38"/>
        <end position="65"/>
    </location>
</feature>
<dbReference type="AlphaFoldDB" id="A0A9N9AXH8"/>
<keyword evidence="1" id="KW-0175">Coiled coil</keyword>
<evidence type="ECO:0000313" key="3">
    <source>
        <dbReference type="Proteomes" id="UP000789739"/>
    </source>
</evidence>
<organism evidence="2 3">
    <name type="scientific">Paraglomus brasilianum</name>
    <dbReference type="NCBI Taxonomy" id="144538"/>
    <lineage>
        <taxon>Eukaryota</taxon>
        <taxon>Fungi</taxon>
        <taxon>Fungi incertae sedis</taxon>
        <taxon>Mucoromycota</taxon>
        <taxon>Glomeromycotina</taxon>
        <taxon>Glomeromycetes</taxon>
        <taxon>Paraglomerales</taxon>
        <taxon>Paraglomeraceae</taxon>
        <taxon>Paraglomus</taxon>
    </lineage>
</organism>
<evidence type="ECO:0000313" key="2">
    <source>
        <dbReference type="EMBL" id="CAG8548366.1"/>
    </source>
</evidence>
<accession>A0A9N9AXH8</accession>